<keyword evidence="17" id="KW-1185">Reference proteome</keyword>
<keyword evidence="13" id="KW-0472">Membrane</keyword>
<dbReference type="GO" id="GO:0008955">
    <property type="term" value="F:peptidoglycan glycosyltransferase activity"/>
    <property type="evidence" value="ECO:0007669"/>
    <property type="project" value="UniProtKB-EC"/>
</dbReference>
<dbReference type="PANTHER" id="PTHR32282">
    <property type="entry name" value="BINDING PROTEIN TRANSPEPTIDASE, PUTATIVE-RELATED"/>
    <property type="match status" value="1"/>
</dbReference>
<evidence type="ECO:0000256" key="11">
    <source>
        <dbReference type="ARBA" id="ARBA00049902"/>
    </source>
</evidence>
<evidence type="ECO:0000313" key="16">
    <source>
        <dbReference type="EMBL" id="QUE49551.1"/>
    </source>
</evidence>
<dbReference type="EMBL" id="CP073100">
    <property type="protein sequence ID" value="QUE49551.1"/>
    <property type="molecule type" value="Genomic_DNA"/>
</dbReference>
<comment type="similarity">
    <text evidence="2">In the C-terminal section; belongs to the transpeptidase family.</text>
</comment>
<comment type="similarity">
    <text evidence="3">In the N-terminal section; belongs to the glycosyltransferase 51 family.</text>
</comment>
<evidence type="ECO:0000256" key="6">
    <source>
        <dbReference type="ARBA" id="ARBA00022676"/>
    </source>
</evidence>
<gene>
    <name evidence="16" type="ORF">KBB96_11770</name>
</gene>
<sequence length="745" mass="82433">MLTKPLGSPLRPLVRLAGYPCVAGLYVLLMLGVVYGFRASRYDLQKIHAMPERSIVFDRNGEEIGRIHGEKRDVIQLSQVSDTFRKAILAREDERFYQHGAVDPIGIVRAFTKNLSGKKEGASTLTQQLASDVFRLKEGESKNFINQLDRKFLEIAIGIRIESTMQKDEILEAYLNSINWGRQIRGIEEASRVYFEKHASQLSLSESALLAGIVRGPDAYNPFKSIEKAKRERDTTLDRMVAANAITQAEADAAKAEKIEVRPEWRRKFQESYAMDAIRHDLELILEKENLELGGLTISTTIDNRIQQRAEKALDERLREVEQMGGYNHLTRTAWLKKPEDKRDPEPGYIQGAAVVMENHGGAVLAVVGGRDADESRFNRAQRAQRQIGSIFKPFVYLAAFDRGLRPTTSISDDPISPGEIAGAPSTWHPKNSDGTYTGMHEAAYGLIRSRNTMSLRVGNYAGMERVKDVARSAGFLDRDPAKSMPEKPTSYLGAWESTPWKVASAYTIFPNNGERYRPYLIREIRDRDGNVLYATPQLSYPAAKAGSAWAISQILREVASRGTAAAVKKLGFDKPCAGKTGTTNDFKDAWFAGYTSSLTCTVWVGFDTPVKTMQGGYGATLALPVWVKIMQTADRLGYKAGEFSPASKTITARLCRQSGKRATAGCEEAGTAYADHDVPADTFDPNDLCPIHPAKAIPVDEDAVPDSAVPRARPVLQPSARDAPPRAVPVDEPRAPIRAQPVEE</sequence>
<keyword evidence="13" id="KW-0812">Transmembrane</keyword>
<evidence type="ECO:0000256" key="3">
    <source>
        <dbReference type="ARBA" id="ARBA00007739"/>
    </source>
</evidence>
<dbReference type="Proteomes" id="UP000676169">
    <property type="component" value="Chromosome"/>
</dbReference>
<dbReference type="Pfam" id="PF00905">
    <property type="entry name" value="Transpeptidase"/>
    <property type="match status" value="1"/>
</dbReference>
<evidence type="ECO:0000259" key="15">
    <source>
        <dbReference type="Pfam" id="PF00912"/>
    </source>
</evidence>
<feature type="domain" description="Glycosyl transferase family 51" evidence="15">
    <location>
        <begin position="61"/>
        <end position="240"/>
    </location>
</feature>
<name>A0A975G697_9BACT</name>
<feature type="transmembrane region" description="Helical" evidence="13">
    <location>
        <begin position="16"/>
        <end position="37"/>
    </location>
</feature>
<evidence type="ECO:0000256" key="9">
    <source>
        <dbReference type="ARBA" id="ARBA00023268"/>
    </source>
</evidence>
<dbReference type="GO" id="GO:0004180">
    <property type="term" value="F:carboxypeptidase activity"/>
    <property type="evidence" value="ECO:0007669"/>
    <property type="project" value="UniProtKB-KW"/>
</dbReference>
<evidence type="ECO:0000256" key="4">
    <source>
        <dbReference type="ARBA" id="ARBA00022645"/>
    </source>
</evidence>
<dbReference type="InterPro" id="IPR012338">
    <property type="entry name" value="Beta-lactam/transpept-like"/>
</dbReference>
<keyword evidence="8" id="KW-0378">Hydrolase</keyword>
<feature type="domain" description="Penicillin-binding protein transpeptidase" evidence="14">
    <location>
        <begin position="352"/>
        <end position="606"/>
    </location>
</feature>
<evidence type="ECO:0000256" key="12">
    <source>
        <dbReference type="SAM" id="MobiDB-lite"/>
    </source>
</evidence>
<comment type="pathway">
    <text evidence="1">Cell wall biogenesis; peptidoglycan biosynthesis.</text>
</comment>
<dbReference type="InterPro" id="IPR023346">
    <property type="entry name" value="Lysozyme-like_dom_sf"/>
</dbReference>
<dbReference type="SUPFAM" id="SSF53955">
    <property type="entry name" value="Lysozyme-like"/>
    <property type="match status" value="1"/>
</dbReference>
<dbReference type="GO" id="GO:0008658">
    <property type="term" value="F:penicillin binding"/>
    <property type="evidence" value="ECO:0007669"/>
    <property type="project" value="InterPro"/>
</dbReference>
<evidence type="ECO:0000256" key="5">
    <source>
        <dbReference type="ARBA" id="ARBA00022670"/>
    </source>
</evidence>
<keyword evidence="4" id="KW-0121">Carboxypeptidase</keyword>
<keyword evidence="6" id="KW-0328">Glycosyltransferase</keyword>
<keyword evidence="13" id="KW-1133">Transmembrane helix</keyword>
<dbReference type="KEGG" id="lamb:KBB96_11770"/>
<dbReference type="Pfam" id="PF00912">
    <property type="entry name" value="Transgly"/>
    <property type="match status" value="1"/>
</dbReference>
<comment type="catalytic activity">
    <reaction evidence="11">
        <text>[GlcNAc-(1-&gt;4)-Mur2Ac(oyl-L-Ala-gamma-D-Glu-L-Lys-D-Ala-D-Ala)](n)-di-trans,octa-cis-undecaprenyl diphosphate + beta-D-GlcNAc-(1-&gt;4)-Mur2Ac(oyl-L-Ala-gamma-D-Glu-L-Lys-D-Ala-D-Ala)-di-trans,octa-cis-undecaprenyl diphosphate = [GlcNAc-(1-&gt;4)-Mur2Ac(oyl-L-Ala-gamma-D-Glu-L-Lys-D-Ala-D-Ala)](n+1)-di-trans,octa-cis-undecaprenyl diphosphate + di-trans,octa-cis-undecaprenyl diphosphate + H(+)</text>
        <dbReference type="Rhea" id="RHEA:23708"/>
        <dbReference type="Rhea" id="RHEA-COMP:9602"/>
        <dbReference type="Rhea" id="RHEA-COMP:9603"/>
        <dbReference type="ChEBI" id="CHEBI:15378"/>
        <dbReference type="ChEBI" id="CHEBI:58405"/>
        <dbReference type="ChEBI" id="CHEBI:60033"/>
        <dbReference type="ChEBI" id="CHEBI:78435"/>
        <dbReference type="EC" id="2.4.99.28"/>
    </reaction>
</comment>
<dbReference type="Gene3D" id="3.40.710.10">
    <property type="entry name" value="DD-peptidase/beta-lactamase superfamily"/>
    <property type="match status" value="1"/>
</dbReference>
<organism evidence="16 17">
    <name type="scientific">Luteolibacter ambystomatis</name>
    <dbReference type="NCBI Taxonomy" id="2824561"/>
    <lineage>
        <taxon>Bacteria</taxon>
        <taxon>Pseudomonadati</taxon>
        <taxon>Verrucomicrobiota</taxon>
        <taxon>Verrucomicrobiia</taxon>
        <taxon>Verrucomicrobiales</taxon>
        <taxon>Verrucomicrobiaceae</taxon>
        <taxon>Luteolibacter</taxon>
    </lineage>
</organism>
<proteinExistence type="inferred from homology"/>
<evidence type="ECO:0000256" key="10">
    <source>
        <dbReference type="ARBA" id="ARBA00044770"/>
    </source>
</evidence>
<protein>
    <recommendedName>
        <fullName evidence="10">peptidoglycan glycosyltransferase</fullName>
        <ecNumber evidence="10">2.4.99.28</ecNumber>
    </recommendedName>
</protein>
<keyword evidence="9" id="KW-0511">Multifunctional enzyme</keyword>
<dbReference type="GO" id="GO:0009252">
    <property type="term" value="P:peptidoglycan biosynthetic process"/>
    <property type="evidence" value="ECO:0007669"/>
    <property type="project" value="TreeGrafter"/>
</dbReference>
<dbReference type="SUPFAM" id="SSF56601">
    <property type="entry name" value="beta-lactamase/transpeptidase-like"/>
    <property type="match status" value="1"/>
</dbReference>
<accession>A0A975G697</accession>
<dbReference type="InterPro" id="IPR001460">
    <property type="entry name" value="PCN-bd_Tpept"/>
</dbReference>
<evidence type="ECO:0000256" key="7">
    <source>
        <dbReference type="ARBA" id="ARBA00022679"/>
    </source>
</evidence>
<keyword evidence="7" id="KW-0808">Transferase</keyword>
<evidence type="ECO:0000313" key="17">
    <source>
        <dbReference type="Proteomes" id="UP000676169"/>
    </source>
</evidence>
<dbReference type="RefSeq" id="WP_211629640.1">
    <property type="nucleotide sequence ID" value="NZ_CP073100.1"/>
</dbReference>
<evidence type="ECO:0000256" key="1">
    <source>
        <dbReference type="ARBA" id="ARBA00004752"/>
    </source>
</evidence>
<feature type="region of interest" description="Disordered" evidence="12">
    <location>
        <begin position="410"/>
        <end position="432"/>
    </location>
</feature>
<dbReference type="InterPro" id="IPR001264">
    <property type="entry name" value="Glyco_trans_51"/>
</dbReference>
<dbReference type="EC" id="2.4.99.28" evidence="10"/>
<dbReference type="InterPro" id="IPR050396">
    <property type="entry name" value="Glycosyltr_51/Transpeptidase"/>
</dbReference>
<dbReference type="PANTHER" id="PTHR32282:SF33">
    <property type="entry name" value="PEPTIDOGLYCAN GLYCOSYLTRANSFERASE"/>
    <property type="match status" value="1"/>
</dbReference>
<reference evidence="16" key="1">
    <citation type="submission" date="2021-04" db="EMBL/GenBank/DDBJ databases">
        <title>Luteolibacter sp. 32A isolated from the skin of an Anderson's salamander (Ambystoma andersonii).</title>
        <authorList>
            <person name="Spergser J."/>
            <person name="Busse H.-J."/>
        </authorList>
    </citation>
    <scope>NUCLEOTIDE SEQUENCE</scope>
    <source>
        <strain evidence="16">32A</strain>
    </source>
</reference>
<evidence type="ECO:0000256" key="2">
    <source>
        <dbReference type="ARBA" id="ARBA00007090"/>
    </source>
</evidence>
<evidence type="ECO:0000256" key="13">
    <source>
        <dbReference type="SAM" id="Phobius"/>
    </source>
</evidence>
<feature type="region of interest" description="Disordered" evidence="12">
    <location>
        <begin position="701"/>
        <end position="745"/>
    </location>
</feature>
<evidence type="ECO:0000259" key="14">
    <source>
        <dbReference type="Pfam" id="PF00905"/>
    </source>
</evidence>
<dbReference type="GO" id="GO:0006508">
    <property type="term" value="P:proteolysis"/>
    <property type="evidence" value="ECO:0007669"/>
    <property type="project" value="UniProtKB-KW"/>
</dbReference>
<evidence type="ECO:0000256" key="8">
    <source>
        <dbReference type="ARBA" id="ARBA00022801"/>
    </source>
</evidence>
<dbReference type="AlphaFoldDB" id="A0A975G697"/>
<keyword evidence="5" id="KW-0645">Protease</keyword>
<dbReference type="Gene3D" id="1.10.3810.10">
    <property type="entry name" value="Biosynthetic peptidoglycan transglycosylase-like"/>
    <property type="match status" value="1"/>
</dbReference>
<dbReference type="GO" id="GO:0030288">
    <property type="term" value="C:outer membrane-bounded periplasmic space"/>
    <property type="evidence" value="ECO:0007669"/>
    <property type="project" value="TreeGrafter"/>
</dbReference>
<dbReference type="InterPro" id="IPR036950">
    <property type="entry name" value="PBP_transglycosylase"/>
</dbReference>